<keyword evidence="1" id="KW-1133">Transmembrane helix</keyword>
<dbReference type="EMBL" id="LR031876">
    <property type="protein sequence ID" value="VDD40201.1"/>
    <property type="molecule type" value="Genomic_DNA"/>
</dbReference>
<organism evidence="2">
    <name type="scientific">Brassica oleracea</name>
    <name type="common">Wild cabbage</name>
    <dbReference type="NCBI Taxonomy" id="3712"/>
    <lineage>
        <taxon>Eukaryota</taxon>
        <taxon>Viridiplantae</taxon>
        <taxon>Streptophyta</taxon>
        <taxon>Embryophyta</taxon>
        <taxon>Tracheophyta</taxon>
        <taxon>Spermatophyta</taxon>
        <taxon>Magnoliopsida</taxon>
        <taxon>eudicotyledons</taxon>
        <taxon>Gunneridae</taxon>
        <taxon>Pentapetalae</taxon>
        <taxon>rosids</taxon>
        <taxon>malvids</taxon>
        <taxon>Brassicales</taxon>
        <taxon>Brassicaceae</taxon>
        <taxon>Brassiceae</taxon>
        <taxon>Brassica</taxon>
    </lineage>
</organism>
<keyword evidence="1" id="KW-0812">Transmembrane</keyword>
<dbReference type="AlphaFoldDB" id="A0A3P6EVU9"/>
<name>A0A3P6EVU9_BRAOL</name>
<evidence type="ECO:0000256" key="1">
    <source>
        <dbReference type="SAM" id="Phobius"/>
    </source>
</evidence>
<sequence>MTVAAYPDEAVFVNSPISGLMMLVICWIMRFTRG</sequence>
<keyword evidence="1" id="KW-0472">Membrane</keyword>
<gene>
    <name evidence="2" type="ORF">BOLC7T45761H</name>
</gene>
<proteinExistence type="predicted"/>
<protein>
    <submittedName>
        <fullName evidence="2">Uncharacterized protein</fullName>
    </submittedName>
</protein>
<feature type="transmembrane region" description="Helical" evidence="1">
    <location>
        <begin position="12"/>
        <end position="31"/>
    </location>
</feature>
<reference evidence="2" key="1">
    <citation type="submission" date="2018-11" db="EMBL/GenBank/DDBJ databases">
        <authorList>
            <consortium name="Genoscope - CEA"/>
            <person name="William W."/>
        </authorList>
    </citation>
    <scope>NUCLEOTIDE SEQUENCE</scope>
</reference>
<evidence type="ECO:0000313" key="2">
    <source>
        <dbReference type="EMBL" id="VDD40201.1"/>
    </source>
</evidence>
<accession>A0A3P6EVU9</accession>